<organism evidence="2 3">
    <name type="scientific">Cotesia glomerata</name>
    <name type="common">Lepidopteran parasitic wasp</name>
    <name type="synonym">Apanteles glomeratus</name>
    <dbReference type="NCBI Taxonomy" id="32391"/>
    <lineage>
        <taxon>Eukaryota</taxon>
        <taxon>Metazoa</taxon>
        <taxon>Ecdysozoa</taxon>
        <taxon>Arthropoda</taxon>
        <taxon>Hexapoda</taxon>
        <taxon>Insecta</taxon>
        <taxon>Pterygota</taxon>
        <taxon>Neoptera</taxon>
        <taxon>Endopterygota</taxon>
        <taxon>Hymenoptera</taxon>
        <taxon>Apocrita</taxon>
        <taxon>Ichneumonoidea</taxon>
        <taxon>Braconidae</taxon>
        <taxon>Microgastrinae</taxon>
        <taxon>Cotesia</taxon>
    </lineage>
</organism>
<feature type="region of interest" description="Disordered" evidence="1">
    <location>
        <begin position="26"/>
        <end position="66"/>
    </location>
</feature>
<dbReference type="EMBL" id="JAHXZJ010000002">
    <property type="protein sequence ID" value="KAH0563562.1"/>
    <property type="molecule type" value="Genomic_DNA"/>
</dbReference>
<gene>
    <name evidence="2" type="ORF">KQX54_002137</name>
</gene>
<evidence type="ECO:0000256" key="1">
    <source>
        <dbReference type="SAM" id="MobiDB-lite"/>
    </source>
</evidence>
<evidence type="ECO:0000313" key="3">
    <source>
        <dbReference type="Proteomes" id="UP000826195"/>
    </source>
</evidence>
<keyword evidence="3" id="KW-1185">Reference proteome</keyword>
<dbReference type="Proteomes" id="UP000826195">
    <property type="component" value="Unassembled WGS sequence"/>
</dbReference>
<reference evidence="2 3" key="1">
    <citation type="journal article" date="2021" name="J. Hered.">
        <title>A chromosome-level genome assembly of the parasitoid wasp, Cotesia glomerata (Hymenoptera: Braconidae).</title>
        <authorList>
            <person name="Pinto B.J."/>
            <person name="Weis J.J."/>
            <person name="Gamble T."/>
            <person name="Ode P.J."/>
            <person name="Paul R."/>
            <person name="Zaspel J.M."/>
        </authorList>
    </citation>
    <scope>NUCLEOTIDE SEQUENCE [LARGE SCALE GENOMIC DNA]</scope>
    <source>
        <strain evidence="2">CgM1</strain>
    </source>
</reference>
<proteinExistence type="predicted"/>
<sequence>MRKIRGRRAKSKILFSKRLRQTLYPSTKEIESHSDSTQTDTQTNNTTIKIDNTPSSSSSSTTSTGEISNKVELIYPPIEERPDITSDFISQFIDSLLELHEDELEPLIKFEYFDYIELFDLNYFETENSNNQVSSTSSDINSDKTRNLTLQLNQPIRDNQKQFRDLLASVILLRINIKELYLVIERMLKSDKQ</sequence>
<evidence type="ECO:0000313" key="2">
    <source>
        <dbReference type="EMBL" id="KAH0563562.1"/>
    </source>
</evidence>
<feature type="compositionally biased region" description="Low complexity" evidence="1">
    <location>
        <begin position="35"/>
        <end position="47"/>
    </location>
</feature>
<dbReference type="AlphaFoldDB" id="A0AAV7J038"/>
<name>A0AAV7J038_COTGL</name>
<accession>A0AAV7J038</accession>
<comment type="caution">
    <text evidence="2">The sequence shown here is derived from an EMBL/GenBank/DDBJ whole genome shotgun (WGS) entry which is preliminary data.</text>
</comment>
<feature type="compositionally biased region" description="Low complexity" evidence="1">
    <location>
        <begin position="55"/>
        <end position="64"/>
    </location>
</feature>
<protein>
    <submittedName>
        <fullName evidence="2">Uncharacterized protein</fullName>
    </submittedName>
</protein>